<evidence type="ECO:0000313" key="1">
    <source>
        <dbReference type="EMBL" id="PJC82148.1"/>
    </source>
</evidence>
<accession>A0A2M8GNP7</accession>
<dbReference type="EMBL" id="PFQK01000022">
    <property type="protein sequence ID" value="PJC82148.1"/>
    <property type="molecule type" value="Genomic_DNA"/>
</dbReference>
<organism evidence="1 2">
    <name type="scientific">Candidatus Roizmanbacteria bacterium CG_4_8_14_3_um_filter_36_10</name>
    <dbReference type="NCBI Taxonomy" id="1974834"/>
    <lineage>
        <taxon>Bacteria</taxon>
        <taxon>Candidatus Roizmaniibacteriota</taxon>
    </lineage>
</organism>
<name>A0A2M8GNP7_9BACT</name>
<proteinExistence type="predicted"/>
<sequence length="379" mass="43156">MESCLTKFGFSPEAEARRLNLMPQSEREAYLKQELATHELHVIRNHAVSLPYNYWLSDEGKIFTNKEHTVELELAEEERGGYYRIGIPKTLRLAKENPQQLVFFYSPIGPASFDDPPHPDYQKPYADGQLNVIYSDGDSIKNINIPLSQQGEQLWLKEVFGEEYLSYINKGGNEREKIIRFITTPKLSALTIDDFLNKNWHDPEMVVFHSNIFDKEKFFSINDIMGELRNSLLGKLKTKINVELIAQQAIKNGGSYVRPEDITEAYFTLMGSVMHQEGVDRLILHGGCGGSVVKSSDLFNYSNSVEKLMEVPNFSTTYRRQIQGSSVEDYKNDPNLCHCGQPHEPHFHCPGKNRTCHYPIIVGEGTKKCPACGLEAVCR</sequence>
<evidence type="ECO:0000313" key="2">
    <source>
        <dbReference type="Proteomes" id="UP000229370"/>
    </source>
</evidence>
<reference evidence="2" key="1">
    <citation type="submission" date="2017-09" db="EMBL/GenBank/DDBJ databases">
        <title>Depth-based differentiation of microbial function through sediment-hosted aquifers and enrichment of novel symbionts in the deep terrestrial subsurface.</title>
        <authorList>
            <person name="Probst A.J."/>
            <person name="Ladd B."/>
            <person name="Jarett J.K."/>
            <person name="Geller-Mcgrath D.E."/>
            <person name="Sieber C.M.K."/>
            <person name="Emerson J.B."/>
            <person name="Anantharaman K."/>
            <person name="Thomas B.C."/>
            <person name="Malmstrom R."/>
            <person name="Stieglmeier M."/>
            <person name="Klingl A."/>
            <person name="Woyke T."/>
            <person name="Ryan C.M."/>
            <person name="Banfield J.F."/>
        </authorList>
    </citation>
    <scope>NUCLEOTIDE SEQUENCE [LARGE SCALE GENOMIC DNA]</scope>
</reference>
<protein>
    <submittedName>
        <fullName evidence="1">Uncharacterized protein</fullName>
    </submittedName>
</protein>
<gene>
    <name evidence="1" type="ORF">CO007_00940</name>
</gene>
<dbReference type="AlphaFoldDB" id="A0A2M8GNP7"/>
<dbReference type="Proteomes" id="UP000229370">
    <property type="component" value="Unassembled WGS sequence"/>
</dbReference>
<comment type="caution">
    <text evidence="1">The sequence shown here is derived from an EMBL/GenBank/DDBJ whole genome shotgun (WGS) entry which is preliminary data.</text>
</comment>